<evidence type="ECO:0000256" key="2">
    <source>
        <dbReference type="PROSITE-ProRule" id="PRU00335"/>
    </source>
</evidence>
<dbReference type="EMBL" id="JAKRCV010000038">
    <property type="protein sequence ID" value="MCG7322549.1"/>
    <property type="molecule type" value="Genomic_DNA"/>
</dbReference>
<dbReference type="SUPFAM" id="SSF46689">
    <property type="entry name" value="Homeodomain-like"/>
    <property type="match status" value="1"/>
</dbReference>
<proteinExistence type="predicted"/>
<evidence type="ECO:0000256" key="1">
    <source>
        <dbReference type="ARBA" id="ARBA00023125"/>
    </source>
</evidence>
<gene>
    <name evidence="4" type="ORF">MHL29_11745</name>
</gene>
<dbReference type="PANTHER" id="PTHR30055">
    <property type="entry name" value="HTH-TYPE TRANSCRIPTIONAL REGULATOR RUTR"/>
    <property type="match status" value="1"/>
</dbReference>
<dbReference type="PROSITE" id="PS50977">
    <property type="entry name" value="HTH_TETR_2"/>
    <property type="match status" value="1"/>
</dbReference>
<keyword evidence="5" id="KW-1185">Reference proteome</keyword>
<organism evidence="4 5">
    <name type="scientific">Arsenicicoccus bolidensis</name>
    <dbReference type="NCBI Taxonomy" id="229480"/>
    <lineage>
        <taxon>Bacteria</taxon>
        <taxon>Bacillati</taxon>
        <taxon>Actinomycetota</taxon>
        <taxon>Actinomycetes</taxon>
        <taxon>Micrococcales</taxon>
        <taxon>Intrasporangiaceae</taxon>
        <taxon>Arsenicicoccus</taxon>
    </lineage>
</organism>
<reference evidence="4 5" key="1">
    <citation type="submission" date="2022-02" db="EMBL/GenBank/DDBJ databases">
        <title>Uncovering new skin microbiome diversity through culturing and metagenomics.</title>
        <authorList>
            <person name="Conlan S."/>
            <person name="Deming C."/>
            <person name="Nisc Comparative Sequencing Program N."/>
            <person name="Segre J.A."/>
        </authorList>
    </citation>
    <scope>NUCLEOTIDE SEQUENCE [LARGE SCALE GENOMIC DNA]</scope>
    <source>
        <strain evidence="4 5">ACRQZ</strain>
    </source>
</reference>
<dbReference type="Pfam" id="PF17937">
    <property type="entry name" value="TetR_C_28"/>
    <property type="match status" value="1"/>
</dbReference>
<sequence length="183" mass="19648">MTRPSKRTNILDAALRVAERDGVTGITLDAVAQEAGLTKAGLMYYFPSREALLWGIQEHLIVFWEGAMEAAAGKTAAEATPEERLAAYARVATESAGSAELALILEFSKHAGLAAQWDGVVARWTPTAEEAATDPRAFAMFIARLAADGLWSFESMYDTRLNPQFRSAVAEAIAAMIPATTSP</sequence>
<dbReference type="PRINTS" id="PR00455">
    <property type="entry name" value="HTHTETR"/>
</dbReference>
<dbReference type="PANTHER" id="PTHR30055:SF148">
    <property type="entry name" value="TETR-FAMILY TRANSCRIPTIONAL REGULATOR"/>
    <property type="match status" value="1"/>
</dbReference>
<dbReference type="InterPro" id="IPR041479">
    <property type="entry name" value="TetR_CgmR_C"/>
</dbReference>
<comment type="caution">
    <text evidence="4">The sequence shown here is derived from an EMBL/GenBank/DDBJ whole genome shotgun (WGS) entry which is preliminary data.</text>
</comment>
<evidence type="ECO:0000313" key="4">
    <source>
        <dbReference type="EMBL" id="MCG7322549.1"/>
    </source>
</evidence>
<evidence type="ECO:0000259" key="3">
    <source>
        <dbReference type="PROSITE" id="PS50977"/>
    </source>
</evidence>
<dbReference type="Gene3D" id="1.10.357.10">
    <property type="entry name" value="Tetracycline Repressor, domain 2"/>
    <property type="match status" value="1"/>
</dbReference>
<feature type="domain" description="HTH tetR-type" evidence="3">
    <location>
        <begin position="4"/>
        <end position="64"/>
    </location>
</feature>
<dbReference type="Proteomes" id="UP001521931">
    <property type="component" value="Unassembled WGS sequence"/>
</dbReference>
<dbReference type="InterPro" id="IPR050109">
    <property type="entry name" value="HTH-type_TetR-like_transc_reg"/>
</dbReference>
<dbReference type="InterPro" id="IPR001647">
    <property type="entry name" value="HTH_TetR"/>
</dbReference>
<feature type="DNA-binding region" description="H-T-H motif" evidence="2">
    <location>
        <begin position="27"/>
        <end position="46"/>
    </location>
</feature>
<evidence type="ECO:0000313" key="5">
    <source>
        <dbReference type="Proteomes" id="UP001521931"/>
    </source>
</evidence>
<name>A0ABS9Q3U1_9MICO</name>
<accession>A0ABS9Q3U1</accession>
<dbReference type="RefSeq" id="WP_070424264.1">
    <property type="nucleotide sequence ID" value="NZ_JAKRCV010000038.1"/>
</dbReference>
<dbReference type="Pfam" id="PF00440">
    <property type="entry name" value="TetR_N"/>
    <property type="match status" value="1"/>
</dbReference>
<dbReference type="InterPro" id="IPR009057">
    <property type="entry name" value="Homeodomain-like_sf"/>
</dbReference>
<dbReference type="SUPFAM" id="SSF48498">
    <property type="entry name" value="Tetracyclin repressor-like, C-terminal domain"/>
    <property type="match status" value="1"/>
</dbReference>
<protein>
    <submittedName>
        <fullName evidence="4">TetR family transcriptional regulator</fullName>
    </submittedName>
</protein>
<keyword evidence="1 2" id="KW-0238">DNA-binding</keyword>
<dbReference type="InterPro" id="IPR036271">
    <property type="entry name" value="Tet_transcr_reg_TetR-rel_C_sf"/>
</dbReference>